<dbReference type="Gene3D" id="3.90.190.10">
    <property type="entry name" value="Protein tyrosine phosphatase superfamily"/>
    <property type="match status" value="1"/>
</dbReference>
<dbReference type="PROSITE" id="PS50056">
    <property type="entry name" value="TYR_PHOSPHATASE_2"/>
    <property type="match status" value="1"/>
</dbReference>
<dbReference type="GO" id="GO:0016020">
    <property type="term" value="C:membrane"/>
    <property type="evidence" value="ECO:0007669"/>
    <property type="project" value="UniProtKB-SubCell"/>
</dbReference>
<dbReference type="Proteomes" id="UP000235965">
    <property type="component" value="Unassembled WGS sequence"/>
</dbReference>
<feature type="domain" description="Fibronectin type-III" evidence="19">
    <location>
        <begin position="667"/>
        <end position="759"/>
    </location>
</feature>
<dbReference type="EC" id="3.1.3.48" evidence="3"/>
<dbReference type="PANTHER" id="PTHR46957:SF3">
    <property type="entry name" value="CYTOKINE RECEPTOR"/>
    <property type="match status" value="1"/>
</dbReference>
<dbReference type="FunCoup" id="A0A2J7RG33">
    <property type="interactions" value="31"/>
</dbReference>
<dbReference type="PROSITE" id="PS00383">
    <property type="entry name" value="TYR_PHOSPHATASE_1"/>
    <property type="match status" value="1"/>
</dbReference>
<name>A0A2J7RG33_9NEOP</name>
<feature type="region of interest" description="Disordered" evidence="14">
    <location>
        <begin position="27"/>
        <end position="53"/>
    </location>
</feature>
<feature type="domain" description="Tyrosine specific protein phosphatases" evidence="18">
    <location>
        <begin position="1109"/>
        <end position="1181"/>
    </location>
</feature>
<dbReference type="GO" id="GO:0004725">
    <property type="term" value="F:protein tyrosine phosphatase activity"/>
    <property type="evidence" value="ECO:0007669"/>
    <property type="project" value="UniProtKB-EC"/>
</dbReference>
<evidence type="ECO:0000313" key="21">
    <source>
        <dbReference type="Proteomes" id="UP000235965"/>
    </source>
</evidence>
<evidence type="ECO:0000256" key="13">
    <source>
        <dbReference type="ARBA" id="ARBA00034734"/>
    </source>
</evidence>
<dbReference type="InterPro" id="IPR050713">
    <property type="entry name" value="RTP_Phos/Ushers"/>
</dbReference>
<evidence type="ECO:0000256" key="9">
    <source>
        <dbReference type="ARBA" id="ARBA00022912"/>
    </source>
</evidence>
<evidence type="ECO:0000259" key="17">
    <source>
        <dbReference type="PROSITE" id="PS50055"/>
    </source>
</evidence>
<dbReference type="PANTHER" id="PTHR46957">
    <property type="entry name" value="CYTOKINE RECEPTOR"/>
    <property type="match status" value="1"/>
</dbReference>
<dbReference type="PRINTS" id="PR00700">
    <property type="entry name" value="PRTYPHPHTASE"/>
</dbReference>
<keyword evidence="11 15" id="KW-0472">Membrane</keyword>
<keyword evidence="20" id="KW-0675">Receptor</keyword>
<dbReference type="CDD" id="cd00063">
    <property type="entry name" value="FN3"/>
    <property type="match status" value="7"/>
</dbReference>
<dbReference type="InterPro" id="IPR013783">
    <property type="entry name" value="Ig-like_fold"/>
</dbReference>
<dbReference type="PROSITE" id="PS50055">
    <property type="entry name" value="TYR_PHOSPHATASE_PTP"/>
    <property type="match status" value="1"/>
</dbReference>
<evidence type="ECO:0000259" key="18">
    <source>
        <dbReference type="PROSITE" id="PS50056"/>
    </source>
</evidence>
<keyword evidence="7 16" id="KW-0732">Signal</keyword>
<comment type="subcellular location">
    <subcellularLocation>
        <location evidence="2">Cytoplasm</location>
    </subcellularLocation>
    <subcellularLocation>
        <location evidence="1">Membrane</location>
        <topology evidence="1">Single-pass membrane protein</topology>
    </subcellularLocation>
</comment>
<feature type="domain" description="Tyrosine-protein phosphatase" evidence="17">
    <location>
        <begin position="930"/>
        <end position="1190"/>
    </location>
</feature>
<gene>
    <name evidence="20" type="ORF">B7P43_G03502</name>
</gene>
<feature type="compositionally biased region" description="Polar residues" evidence="14">
    <location>
        <begin position="27"/>
        <end position="37"/>
    </location>
</feature>
<dbReference type="InterPro" id="IPR003961">
    <property type="entry name" value="FN3_dom"/>
</dbReference>
<comment type="similarity">
    <text evidence="13">Belongs to the protein-tyrosine phosphatase family. Non-receptor class 4 subfamily.</text>
</comment>
<keyword evidence="12" id="KW-0325">Glycoprotein</keyword>
<dbReference type="InterPro" id="IPR000387">
    <property type="entry name" value="Tyr_Pase_dom"/>
</dbReference>
<evidence type="ECO:0000256" key="5">
    <source>
        <dbReference type="ARBA" id="ARBA00022553"/>
    </source>
</evidence>
<dbReference type="SMART" id="SM00194">
    <property type="entry name" value="PTPc"/>
    <property type="match status" value="1"/>
</dbReference>
<protein>
    <recommendedName>
        <fullName evidence="3">protein-tyrosine-phosphatase</fullName>
        <ecNumber evidence="3">3.1.3.48</ecNumber>
    </recommendedName>
</protein>
<comment type="caution">
    <text evidence="20">The sequence shown here is derived from an EMBL/GenBank/DDBJ whole genome shotgun (WGS) entry which is preliminary data.</text>
</comment>
<dbReference type="InterPro" id="IPR016130">
    <property type="entry name" value="Tyr_Pase_AS"/>
</dbReference>
<dbReference type="STRING" id="105785.A0A2J7RG33"/>
<feature type="domain" description="Fibronectin type-III" evidence="19">
    <location>
        <begin position="194"/>
        <end position="286"/>
    </location>
</feature>
<evidence type="ECO:0000256" key="1">
    <source>
        <dbReference type="ARBA" id="ARBA00004167"/>
    </source>
</evidence>
<dbReference type="SUPFAM" id="SSF52799">
    <property type="entry name" value="(Phosphotyrosine protein) phosphatases II"/>
    <property type="match status" value="1"/>
</dbReference>
<evidence type="ECO:0000256" key="12">
    <source>
        <dbReference type="ARBA" id="ARBA00023180"/>
    </source>
</evidence>
<sequence length="1236" mass="136541">MFLGTVLLCFSFICLLSLSKPNIVNNNTDSKGSSGSTIPYPDNTVGPSRTSETSTEYVKTLTSKGGNYTGKEFASQSTFSYSATYAPGTLSTGELECAEGPEKVENLSVTEGSHAITLNWTNPSKNDSCVTHYVIEWKSTMYENSSNGSRTTKEFFVIEGLEACVNYEVSVRAMDSNTNISEPEVRNVTTLTDVPGPVVDLDVKSSPHSVSLEWMKPSNDGDCVTHYAISWRHTGSENTTSIDIGKEEYSFVIGNLDACVEYEISVSAVNENEEGNITSVNRTTETVVPGPVVDLDVKSSPHSVSLEWMKPSNDGDCVTHYAISWRHTGSENTTSIDIGKEEYSFVIGNLDACVEYEVSVSAVNENEEGNITTVNKTTETVVPGQVVDLDLKPNPHNISLQWMKPSNDGDCVTHYAISWRHTGSENTNSIDIGKEEYSFVIGNLDACVEYEISVSAVNENEEGNITSVNRTTETFVPGQVVDLDLKPNPHSVSLQWMKPSNDGDCVTHYAISWRHTGSENTNSIDIGKEEYSFVIGNLDACVEYEISVSAVNENEEGNITSVNRTTETVVPGPVVDLDVKSSPHSVSLEWMKPSNDGDCVTHYAISWRHTGSENTTSIDIGKEEYSFVIGNLDACVEYEISVSAVNVNEEKNITTVNKTTETVVPGEVVDLDLKPNPHNISLQWMKPSNDGDCVTHYVISWRHTGSENTTSIDIGKEEYSFVIGNLDACVEYEISVSAVNDNEEGNITAVNMKTETEVTGAPKYEDILCLESEKACLKWMLPDLSSNKCQLQNCTVVCNALEPPGLPLKNGVSGEFQNDFVVVDVIGLSSSTSYSCVAYITNEGGTSKNGSSTPFTTEQDVPVGVIVGVLSAIIIVGLLAVVFVTYHKGTLVWPPKLFARAKQATVRPQPVLVKKFPEYCVQMLEMPTRLGSEYQLLATLSVDISASSSCVNGQMPENKWKNRYVNILPYDDTRVTLDLIDGDPSSHYINASFIKGYSNDIEYIATQGPKEETCLDFWRMVFQHDVSVIVMVTNLVEQDKVKCHQYYPDLRENIVFGDMTIRCTTEVNFPIHTARTLVLVKGDKKRKLSHLHFREWPDFGVPQSTDIMIHFCQTMRHHMLAAEQGLILVHCSAGVGRTGTLIAVDILLQHISENKKVDIFGTVFKLRKQRTNMVQTEGQYKYIYRCIKDAIEDPTIVNPATATNNPLEPIYENVGTSLNSLQYEKLPKWKKKDQEA</sequence>
<dbReference type="Pfam" id="PF00102">
    <property type="entry name" value="Y_phosphatase"/>
    <property type="match status" value="1"/>
</dbReference>
<feature type="domain" description="Fibronectin type-III" evidence="19">
    <location>
        <begin position="570"/>
        <end position="665"/>
    </location>
</feature>
<organism evidence="20 21">
    <name type="scientific">Cryptotermes secundus</name>
    <dbReference type="NCBI Taxonomy" id="105785"/>
    <lineage>
        <taxon>Eukaryota</taxon>
        <taxon>Metazoa</taxon>
        <taxon>Ecdysozoa</taxon>
        <taxon>Arthropoda</taxon>
        <taxon>Hexapoda</taxon>
        <taxon>Insecta</taxon>
        <taxon>Pterygota</taxon>
        <taxon>Neoptera</taxon>
        <taxon>Polyneoptera</taxon>
        <taxon>Dictyoptera</taxon>
        <taxon>Blattodea</taxon>
        <taxon>Blattoidea</taxon>
        <taxon>Termitoidae</taxon>
        <taxon>Kalotermitidae</taxon>
        <taxon>Cryptotermitinae</taxon>
        <taxon>Cryptotermes</taxon>
    </lineage>
</organism>
<feature type="signal peptide" evidence="16">
    <location>
        <begin position="1"/>
        <end position="19"/>
    </location>
</feature>
<reference evidence="20 21" key="1">
    <citation type="submission" date="2017-12" db="EMBL/GenBank/DDBJ databases">
        <title>Hemimetabolous genomes reveal molecular basis of termite eusociality.</title>
        <authorList>
            <person name="Harrison M.C."/>
            <person name="Jongepier E."/>
            <person name="Robertson H.M."/>
            <person name="Arning N."/>
            <person name="Bitard-Feildel T."/>
            <person name="Chao H."/>
            <person name="Childers C.P."/>
            <person name="Dinh H."/>
            <person name="Doddapaneni H."/>
            <person name="Dugan S."/>
            <person name="Gowin J."/>
            <person name="Greiner C."/>
            <person name="Han Y."/>
            <person name="Hu H."/>
            <person name="Hughes D.S.T."/>
            <person name="Huylmans A.-K."/>
            <person name="Kemena C."/>
            <person name="Kremer L.P.M."/>
            <person name="Lee S.L."/>
            <person name="Lopez-Ezquerra A."/>
            <person name="Mallet L."/>
            <person name="Monroy-Kuhn J.M."/>
            <person name="Moser A."/>
            <person name="Murali S.C."/>
            <person name="Muzny D.M."/>
            <person name="Otani S."/>
            <person name="Piulachs M.-D."/>
            <person name="Poelchau M."/>
            <person name="Qu J."/>
            <person name="Schaub F."/>
            <person name="Wada-Katsumata A."/>
            <person name="Worley K.C."/>
            <person name="Xie Q."/>
            <person name="Ylla G."/>
            <person name="Poulsen M."/>
            <person name="Gibbs R.A."/>
            <person name="Schal C."/>
            <person name="Richards S."/>
            <person name="Belles X."/>
            <person name="Korb J."/>
            <person name="Bornberg-Bauer E."/>
        </authorList>
    </citation>
    <scope>NUCLEOTIDE SEQUENCE [LARGE SCALE GENOMIC DNA]</scope>
    <source>
        <tissue evidence="20">Whole body</tissue>
    </source>
</reference>
<dbReference type="PROSITE" id="PS50853">
    <property type="entry name" value="FN3"/>
    <property type="match status" value="7"/>
</dbReference>
<evidence type="ECO:0000256" key="6">
    <source>
        <dbReference type="ARBA" id="ARBA00022692"/>
    </source>
</evidence>
<dbReference type="SUPFAM" id="SSF49265">
    <property type="entry name" value="Fibronectin type III"/>
    <property type="match status" value="4"/>
</dbReference>
<dbReference type="InParanoid" id="A0A2J7RG33"/>
<keyword evidence="4" id="KW-0963">Cytoplasm</keyword>
<dbReference type="OrthoDB" id="5854685at2759"/>
<evidence type="ECO:0000256" key="8">
    <source>
        <dbReference type="ARBA" id="ARBA00022801"/>
    </source>
</evidence>
<evidence type="ECO:0000256" key="4">
    <source>
        <dbReference type="ARBA" id="ARBA00022490"/>
    </source>
</evidence>
<dbReference type="SMART" id="SM00060">
    <property type="entry name" value="FN3"/>
    <property type="match status" value="7"/>
</dbReference>
<feature type="domain" description="Fibronectin type-III" evidence="19">
    <location>
        <begin position="100"/>
        <end position="193"/>
    </location>
</feature>
<proteinExistence type="inferred from homology"/>
<dbReference type="FunFam" id="3.90.190.10:FF:000045">
    <property type="entry name" value="Tyrosine-protein phosphatase non-receptor type 12"/>
    <property type="match status" value="1"/>
</dbReference>
<evidence type="ECO:0000313" key="20">
    <source>
        <dbReference type="EMBL" id="PNF39794.1"/>
    </source>
</evidence>
<evidence type="ECO:0000256" key="11">
    <source>
        <dbReference type="ARBA" id="ARBA00023136"/>
    </source>
</evidence>
<keyword evidence="9" id="KW-0904">Protein phosphatase</keyword>
<keyword evidence="6 15" id="KW-0812">Transmembrane</keyword>
<evidence type="ECO:0000259" key="19">
    <source>
        <dbReference type="PROSITE" id="PS50853"/>
    </source>
</evidence>
<dbReference type="AlphaFoldDB" id="A0A2J7RG33"/>
<keyword evidence="5" id="KW-0597">Phosphoprotein</keyword>
<keyword evidence="10 15" id="KW-1133">Transmembrane helix</keyword>
<evidence type="ECO:0000256" key="2">
    <source>
        <dbReference type="ARBA" id="ARBA00004496"/>
    </source>
</evidence>
<dbReference type="InterPro" id="IPR003595">
    <property type="entry name" value="Tyr_Pase_cat"/>
</dbReference>
<dbReference type="EMBL" id="NEVH01004406">
    <property type="protein sequence ID" value="PNF39794.1"/>
    <property type="molecule type" value="Genomic_DNA"/>
</dbReference>
<evidence type="ECO:0000256" key="14">
    <source>
        <dbReference type="SAM" id="MobiDB-lite"/>
    </source>
</evidence>
<dbReference type="GO" id="GO:0005737">
    <property type="term" value="C:cytoplasm"/>
    <property type="evidence" value="ECO:0007669"/>
    <property type="project" value="UniProtKB-SubCell"/>
</dbReference>
<dbReference type="Gene3D" id="2.60.40.10">
    <property type="entry name" value="Immunoglobulins"/>
    <property type="match status" value="7"/>
</dbReference>
<feature type="transmembrane region" description="Helical" evidence="15">
    <location>
        <begin position="861"/>
        <end position="886"/>
    </location>
</feature>
<dbReference type="SMART" id="SM00404">
    <property type="entry name" value="PTPc_motif"/>
    <property type="match status" value="1"/>
</dbReference>
<evidence type="ECO:0000256" key="10">
    <source>
        <dbReference type="ARBA" id="ARBA00022989"/>
    </source>
</evidence>
<evidence type="ECO:0000256" key="7">
    <source>
        <dbReference type="ARBA" id="ARBA00022729"/>
    </source>
</evidence>
<feature type="chain" id="PRO_5014476356" description="protein-tyrosine-phosphatase" evidence="16">
    <location>
        <begin position="20"/>
        <end position="1236"/>
    </location>
</feature>
<dbReference type="GO" id="GO:0048666">
    <property type="term" value="P:neuron development"/>
    <property type="evidence" value="ECO:0007669"/>
    <property type="project" value="UniProtKB-ARBA"/>
</dbReference>
<evidence type="ECO:0000256" key="15">
    <source>
        <dbReference type="SAM" id="Phobius"/>
    </source>
</evidence>
<accession>A0A2J7RG33</accession>
<evidence type="ECO:0000256" key="16">
    <source>
        <dbReference type="SAM" id="SignalP"/>
    </source>
</evidence>
<keyword evidence="21" id="KW-1185">Reference proteome</keyword>
<feature type="domain" description="Fibronectin type-III" evidence="19">
    <location>
        <begin position="288"/>
        <end position="383"/>
    </location>
</feature>
<feature type="domain" description="Fibronectin type-III" evidence="19">
    <location>
        <begin position="385"/>
        <end position="474"/>
    </location>
</feature>
<dbReference type="Pfam" id="PF00041">
    <property type="entry name" value="fn3"/>
    <property type="match status" value="7"/>
</dbReference>
<feature type="domain" description="Fibronectin type-III" evidence="19">
    <location>
        <begin position="476"/>
        <end position="568"/>
    </location>
</feature>
<keyword evidence="8" id="KW-0378">Hydrolase</keyword>
<dbReference type="InterPro" id="IPR036116">
    <property type="entry name" value="FN3_sf"/>
</dbReference>
<evidence type="ECO:0000256" key="3">
    <source>
        <dbReference type="ARBA" id="ARBA00013064"/>
    </source>
</evidence>
<dbReference type="InterPro" id="IPR000242">
    <property type="entry name" value="PTP_cat"/>
</dbReference>
<dbReference type="InterPro" id="IPR029021">
    <property type="entry name" value="Prot-tyrosine_phosphatase-like"/>
</dbReference>